<dbReference type="RefSeq" id="WP_065413104.1">
    <property type="nucleotide sequence ID" value="NZ_MASQ01000078.1"/>
</dbReference>
<reference evidence="1 2" key="1">
    <citation type="submission" date="2016-07" db="EMBL/GenBank/DDBJ databases">
        <title>Draft genome of a psychrotolerant acidophile Acidithiobacillus ferrivorans strain YL15.</title>
        <authorList>
            <person name="Peng T."/>
            <person name="Ma L."/>
            <person name="Nan M."/>
            <person name="An N."/>
            <person name="Wang M."/>
            <person name="Qiu G."/>
            <person name="Zeng W."/>
        </authorList>
    </citation>
    <scope>NUCLEOTIDE SEQUENCE [LARGE SCALE GENOMIC DNA]</scope>
    <source>
        <strain evidence="1 2">YL15</strain>
    </source>
</reference>
<dbReference type="AlphaFoldDB" id="A0A1B9BZL2"/>
<organism evidence="1 2">
    <name type="scientific">Acidithiobacillus ferrivorans</name>
    <dbReference type="NCBI Taxonomy" id="160808"/>
    <lineage>
        <taxon>Bacteria</taxon>
        <taxon>Pseudomonadati</taxon>
        <taxon>Pseudomonadota</taxon>
        <taxon>Acidithiobacillia</taxon>
        <taxon>Acidithiobacillales</taxon>
        <taxon>Acidithiobacillaceae</taxon>
        <taxon>Acidithiobacillus</taxon>
    </lineage>
</organism>
<comment type="caution">
    <text evidence="1">The sequence shown here is derived from an EMBL/GenBank/DDBJ whole genome shotgun (WGS) entry which is preliminary data.</text>
</comment>
<proteinExistence type="predicted"/>
<evidence type="ECO:0000313" key="2">
    <source>
        <dbReference type="Proteomes" id="UP000093129"/>
    </source>
</evidence>
<gene>
    <name evidence="1" type="ORF">BBC27_09595</name>
</gene>
<dbReference type="Proteomes" id="UP000093129">
    <property type="component" value="Unassembled WGS sequence"/>
</dbReference>
<evidence type="ECO:0000313" key="1">
    <source>
        <dbReference type="EMBL" id="OCB03093.1"/>
    </source>
</evidence>
<accession>A0A1B9BZL2</accession>
<dbReference type="EMBL" id="MASQ01000078">
    <property type="protein sequence ID" value="OCB03093.1"/>
    <property type="molecule type" value="Genomic_DNA"/>
</dbReference>
<sequence length="128" mass="14506">MTVTIEAALTAELWTPPPASEEPPLPSDTLRFAAWLMKSRGDPYWNPDLSKIDQGMPAWQAEMVRLIDVYQRSGGMDDARRAAIHHAKLMHRRLLDLGYPVSVEMDVAAFTWWMTHRKAWSVKSSAVA</sequence>
<name>A0A1B9BZL2_9PROT</name>
<protein>
    <submittedName>
        <fullName evidence="1">Uncharacterized protein</fullName>
    </submittedName>
</protein>